<dbReference type="InterPro" id="IPR001965">
    <property type="entry name" value="Znf_PHD"/>
</dbReference>
<dbReference type="EMBL" id="JAYKXN010000001">
    <property type="protein sequence ID" value="KAK7317727.1"/>
    <property type="molecule type" value="Genomic_DNA"/>
</dbReference>
<dbReference type="SUPFAM" id="SSF57903">
    <property type="entry name" value="FYVE/PHD zinc finger"/>
    <property type="match status" value="1"/>
</dbReference>
<dbReference type="SMART" id="SM00249">
    <property type="entry name" value="PHD"/>
    <property type="match status" value="1"/>
</dbReference>
<dbReference type="AlphaFoldDB" id="A0AAN9KHV4"/>
<keyword evidence="8" id="KW-1185">Reference proteome</keyword>
<dbReference type="InterPro" id="IPR019787">
    <property type="entry name" value="Znf_PHD-finger"/>
</dbReference>
<organism evidence="7 8">
    <name type="scientific">Clitoria ternatea</name>
    <name type="common">Butterfly pea</name>
    <dbReference type="NCBI Taxonomy" id="43366"/>
    <lineage>
        <taxon>Eukaryota</taxon>
        <taxon>Viridiplantae</taxon>
        <taxon>Streptophyta</taxon>
        <taxon>Embryophyta</taxon>
        <taxon>Tracheophyta</taxon>
        <taxon>Spermatophyta</taxon>
        <taxon>Magnoliopsida</taxon>
        <taxon>eudicotyledons</taxon>
        <taxon>Gunneridae</taxon>
        <taxon>Pentapetalae</taxon>
        <taxon>rosids</taxon>
        <taxon>fabids</taxon>
        <taxon>Fabales</taxon>
        <taxon>Fabaceae</taxon>
        <taxon>Papilionoideae</taxon>
        <taxon>50 kb inversion clade</taxon>
        <taxon>NPAAA clade</taxon>
        <taxon>indigoferoid/millettioid clade</taxon>
        <taxon>Phaseoleae</taxon>
        <taxon>Clitoria</taxon>
    </lineage>
</organism>
<comment type="caution">
    <text evidence="7">The sequence shown here is derived from an EMBL/GenBank/DDBJ whole genome shotgun (WGS) entry which is preliminary data.</text>
</comment>
<dbReference type="PROSITE" id="PS50016">
    <property type="entry name" value="ZF_PHD_2"/>
    <property type="match status" value="1"/>
</dbReference>
<dbReference type="InterPro" id="IPR019786">
    <property type="entry name" value="Zinc_finger_PHD-type_CS"/>
</dbReference>
<protein>
    <submittedName>
        <fullName evidence="7">Uncharacterized protein</fullName>
    </submittedName>
</protein>
<proteinExistence type="predicted"/>
<keyword evidence="3" id="KW-0862">Zinc</keyword>
<feature type="domain" description="PHD-type" evidence="5">
    <location>
        <begin position="136"/>
        <end position="187"/>
    </location>
</feature>
<dbReference type="PANTHER" id="PTHR46364">
    <property type="entry name" value="OS08G0421900 PROTEIN"/>
    <property type="match status" value="1"/>
</dbReference>
<accession>A0AAN9KHV4</accession>
<evidence type="ECO:0000313" key="8">
    <source>
        <dbReference type="Proteomes" id="UP001359559"/>
    </source>
</evidence>
<dbReference type="InterPro" id="IPR011011">
    <property type="entry name" value="Znf_FYVE_PHD"/>
</dbReference>
<dbReference type="InterPro" id="IPR043151">
    <property type="entry name" value="BAH_sf"/>
</dbReference>
<dbReference type="InterPro" id="IPR001025">
    <property type="entry name" value="BAH_dom"/>
</dbReference>
<dbReference type="SMART" id="SM00439">
    <property type="entry name" value="BAH"/>
    <property type="match status" value="1"/>
</dbReference>
<sequence>MAKMGASRKELNSYTIKGTNKVVRVQDRVLIRPLDESRPPHVACVEKFEKDNKNNVKVHLRWYYRPEEVGRRKFHGVKELFLSNHYEVHSAQTIEGKCMVHSFNDYTSLENVGDKDYFCRFKYNAFTKAFTPNRVVVYCKCEMPYNPDELMVQCEDCEDWYHPACVSMSDEEAKKIENFICSECSSHDDEKTSQDEFRSSPRVDGEVMTHSINARFVFNGVATQGLEVVDASHSIQTLAQQCGGEVELGVAVGVKMEEVAVAMSYEQCG</sequence>
<dbReference type="Gene3D" id="3.30.40.10">
    <property type="entry name" value="Zinc/RING finger domain, C3HC4 (zinc finger)"/>
    <property type="match status" value="1"/>
</dbReference>
<dbReference type="Proteomes" id="UP001359559">
    <property type="component" value="Unassembled WGS sequence"/>
</dbReference>
<keyword evidence="1" id="KW-0479">Metal-binding</keyword>
<dbReference type="Pfam" id="PF01426">
    <property type="entry name" value="BAH"/>
    <property type="match status" value="1"/>
</dbReference>
<evidence type="ECO:0000313" key="7">
    <source>
        <dbReference type="EMBL" id="KAK7317727.1"/>
    </source>
</evidence>
<dbReference type="Pfam" id="PF00628">
    <property type="entry name" value="PHD"/>
    <property type="match status" value="1"/>
</dbReference>
<evidence type="ECO:0000256" key="2">
    <source>
        <dbReference type="ARBA" id="ARBA00022771"/>
    </source>
</evidence>
<evidence type="ECO:0000256" key="3">
    <source>
        <dbReference type="ARBA" id="ARBA00022833"/>
    </source>
</evidence>
<dbReference type="PROSITE" id="PS51038">
    <property type="entry name" value="BAH"/>
    <property type="match status" value="1"/>
</dbReference>
<evidence type="ECO:0000259" key="6">
    <source>
        <dbReference type="PROSITE" id="PS51038"/>
    </source>
</evidence>
<feature type="domain" description="BAH" evidence="6">
    <location>
        <begin position="21"/>
        <end position="134"/>
    </location>
</feature>
<dbReference type="Gene3D" id="2.30.30.490">
    <property type="match status" value="1"/>
</dbReference>
<keyword evidence="2 4" id="KW-0863">Zinc-finger</keyword>
<name>A0AAN9KHV4_CLITE</name>
<gene>
    <name evidence="7" type="ORF">RJT34_02194</name>
</gene>
<reference evidence="7 8" key="1">
    <citation type="submission" date="2024-01" db="EMBL/GenBank/DDBJ databases">
        <title>The genomes of 5 underutilized Papilionoideae crops provide insights into root nodulation and disease resistance.</title>
        <authorList>
            <person name="Yuan L."/>
        </authorList>
    </citation>
    <scope>NUCLEOTIDE SEQUENCE [LARGE SCALE GENOMIC DNA]</scope>
    <source>
        <strain evidence="7">LY-2023</strain>
        <tissue evidence="7">Leaf</tissue>
    </source>
</reference>
<dbReference type="GO" id="GO:0003682">
    <property type="term" value="F:chromatin binding"/>
    <property type="evidence" value="ECO:0007669"/>
    <property type="project" value="InterPro"/>
</dbReference>
<evidence type="ECO:0000256" key="4">
    <source>
        <dbReference type="PROSITE-ProRule" id="PRU00146"/>
    </source>
</evidence>
<dbReference type="GO" id="GO:0008270">
    <property type="term" value="F:zinc ion binding"/>
    <property type="evidence" value="ECO:0007669"/>
    <property type="project" value="UniProtKB-KW"/>
</dbReference>
<dbReference type="PROSITE" id="PS01359">
    <property type="entry name" value="ZF_PHD_1"/>
    <property type="match status" value="1"/>
</dbReference>
<dbReference type="InterPro" id="IPR013083">
    <property type="entry name" value="Znf_RING/FYVE/PHD"/>
</dbReference>
<evidence type="ECO:0000256" key="1">
    <source>
        <dbReference type="ARBA" id="ARBA00022723"/>
    </source>
</evidence>
<evidence type="ECO:0000259" key="5">
    <source>
        <dbReference type="PROSITE" id="PS50016"/>
    </source>
</evidence>